<dbReference type="GO" id="GO:0043709">
    <property type="term" value="P:cell adhesion involved in single-species biofilm formation"/>
    <property type="evidence" value="ECO:0007669"/>
    <property type="project" value="TreeGrafter"/>
</dbReference>
<dbReference type="InterPro" id="IPR036937">
    <property type="entry name" value="Adhesion_dom_fimbrial_sf"/>
</dbReference>
<feature type="signal peptide" evidence="5">
    <location>
        <begin position="1"/>
        <end position="24"/>
    </location>
</feature>
<evidence type="ECO:0000313" key="8">
    <source>
        <dbReference type="Proteomes" id="UP000009182"/>
    </source>
</evidence>
<dbReference type="Pfam" id="PF00419">
    <property type="entry name" value="Fimbrial"/>
    <property type="match status" value="1"/>
</dbReference>
<organism evidence="7 8">
    <name type="scientific">Escherichia coli O6:K15:H31 (strain 536 / UPEC)</name>
    <dbReference type="NCBI Taxonomy" id="362663"/>
    <lineage>
        <taxon>Bacteria</taxon>
        <taxon>Pseudomonadati</taxon>
        <taxon>Pseudomonadota</taxon>
        <taxon>Gammaproteobacteria</taxon>
        <taxon>Enterobacterales</taxon>
        <taxon>Enterobacteriaceae</taxon>
        <taxon>Escherichia</taxon>
    </lineage>
</organism>
<feature type="chain" id="PRO_5019506281" evidence="5">
    <location>
        <begin position="25"/>
        <end position="182"/>
    </location>
</feature>
<keyword evidence="4" id="KW-0281">Fimbrium</keyword>
<dbReference type="Proteomes" id="UP000009182">
    <property type="component" value="Chromosome"/>
</dbReference>
<dbReference type="GO" id="GO:0009289">
    <property type="term" value="C:pilus"/>
    <property type="evidence" value="ECO:0007669"/>
    <property type="project" value="UniProtKB-SubCell"/>
</dbReference>
<evidence type="ECO:0000256" key="3">
    <source>
        <dbReference type="ARBA" id="ARBA00022729"/>
    </source>
</evidence>
<protein>
    <submittedName>
        <fullName evidence="7">CS12 fimbria minor subunit protein</fullName>
    </submittedName>
</protein>
<evidence type="ECO:0000256" key="2">
    <source>
        <dbReference type="ARBA" id="ARBA00006671"/>
    </source>
</evidence>
<dbReference type="InterPro" id="IPR000259">
    <property type="entry name" value="Adhesion_dom_fimbrial"/>
</dbReference>
<comment type="similarity">
    <text evidence="2">Belongs to the fimbrial protein family.</text>
</comment>
<evidence type="ECO:0000313" key="7">
    <source>
        <dbReference type="EMBL" id="ABG71787.1"/>
    </source>
</evidence>
<accession>A0A454A9D2</accession>
<name>A0A454A9D2_ECOL5</name>
<feature type="domain" description="Fimbrial-type adhesion" evidence="6">
    <location>
        <begin position="34"/>
        <end position="161"/>
    </location>
</feature>
<dbReference type="AlphaFoldDB" id="A0A454A9D2"/>
<evidence type="ECO:0000256" key="1">
    <source>
        <dbReference type="ARBA" id="ARBA00004561"/>
    </source>
</evidence>
<keyword evidence="3 5" id="KW-0732">Signal</keyword>
<dbReference type="SUPFAM" id="SSF49401">
    <property type="entry name" value="Bacterial adhesins"/>
    <property type="match status" value="1"/>
</dbReference>
<proteinExistence type="inferred from homology"/>
<evidence type="ECO:0000256" key="5">
    <source>
        <dbReference type="SAM" id="SignalP"/>
    </source>
</evidence>
<evidence type="ECO:0000256" key="4">
    <source>
        <dbReference type="ARBA" id="ARBA00023263"/>
    </source>
</evidence>
<dbReference type="InterPro" id="IPR008966">
    <property type="entry name" value="Adhesion_dom_sf"/>
</dbReference>
<dbReference type="InterPro" id="IPR050263">
    <property type="entry name" value="Bact_Fimbrial_Adh_Pro"/>
</dbReference>
<gene>
    <name evidence="7" type="ordered locus">ECP_3816</name>
</gene>
<dbReference type="KEGG" id="ecp:ECP_3816"/>
<evidence type="ECO:0000259" key="6">
    <source>
        <dbReference type="Pfam" id="PF00419"/>
    </source>
</evidence>
<sequence>MSVKSMLKKIPCIILMSLPGLISAAEITKQIELTLKVNVLKPVCKLSSGQQTINFGDFDVLDVITKSSKVNGSATFRFTECSAVNNIKIKFKQAGQSPVPDIENNYIPNAKGDIMAKGVAVKLLDDQKKEVELDKIMSVSVGENQISKDLTLNAQVISVNKTGEGISPGMLQTAIGMEISYE</sequence>
<reference evidence="7 8" key="1">
    <citation type="journal article" date="2006" name="Mol. Microbiol.">
        <title>Role of pathogenicity island-associated integrases in the genome plasticity of uropathogenic Escherichia coli strain 536.</title>
        <authorList>
            <person name="Hochhut B."/>
            <person name="Wilde C."/>
            <person name="Balling G."/>
            <person name="Middendorf B."/>
            <person name="Dobrindt U."/>
            <person name="Brzuszkiewicz E."/>
            <person name="Gottschalk G."/>
            <person name="Carniel E."/>
            <person name="Hacker J."/>
        </authorList>
    </citation>
    <scope>NUCLEOTIDE SEQUENCE [LARGE SCALE GENOMIC DNA]</scope>
    <source>
        <strain evidence="8">536 / UPEC</strain>
    </source>
</reference>
<dbReference type="PANTHER" id="PTHR33420:SF3">
    <property type="entry name" value="FIMBRIAL SUBUNIT ELFA"/>
    <property type="match status" value="1"/>
</dbReference>
<dbReference type="Gene3D" id="2.60.40.1090">
    <property type="entry name" value="Fimbrial-type adhesion domain"/>
    <property type="match status" value="1"/>
</dbReference>
<dbReference type="PANTHER" id="PTHR33420">
    <property type="entry name" value="FIMBRIAL SUBUNIT ELFA-RELATED"/>
    <property type="match status" value="1"/>
</dbReference>
<comment type="subcellular location">
    <subcellularLocation>
        <location evidence="1">Fimbrium</location>
    </subcellularLocation>
</comment>
<dbReference type="EMBL" id="CP000247">
    <property type="protein sequence ID" value="ABG71787.1"/>
    <property type="molecule type" value="Genomic_DNA"/>
</dbReference>